<gene>
    <name evidence="1" type="ORF">PPRIM_AZ9-3.1.T0200238</name>
</gene>
<evidence type="ECO:0000313" key="2">
    <source>
        <dbReference type="Proteomes" id="UP000688137"/>
    </source>
</evidence>
<dbReference type="AlphaFoldDB" id="A0A8S1KF15"/>
<sequence>MEKHSSTYIEDNKFYFQFLQLCFYIALNSSAEQIK</sequence>
<keyword evidence="2" id="KW-1185">Reference proteome</keyword>
<dbReference type="Proteomes" id="UP000688137">
    <property type="component" value="Unassembled WGS sequence"/>
</dbReference>
<protein>
    <submittedName>
        <fullName evidence="1">Uncharacterized protein</fullName>
    </submittedName>
</protein>
<comment type="caution">
    <text evidence="1">The sequence shown here is derived from an EMBL/GenBank/DDBJ whole genome shotgun (WGS) entry which is preliminary data.</text>
</comment>
<proteinExistence type="predicted"/>
<name>A0A8S1KF15_PARPR</name>
<organism evidence="1 2">
    <name type="scientific">Paramecium primaurelia</name>
    <dbReference type="NCBI Taxonomy" id="5886"/>
    <lineage>
        <taxon>Eukaryota</taxon>
        <taxon>Sar</taxon>
        <taxon>Alveolata</taxon>
        <taxon>Ciliophora</taxon>
        <taxon>Intramacronucleata</taxon>
        <taxon>Oligohymenophorea</taxon>
        <taxon>Peniculida</taxon>
        <taxon>Parameciidae</taxon>
        <taxon>Paramecium</taxon>
    </lineage>
</organism>
<reference evidence="1" key="1">
    <citation type="submission" date="2021-01" db="EMBL/GenBank/DDBJ databases">
        <authorList>
            <consortium name="Genoscope - CEA"/>
            <person name="William W."/>
        </authorList>
    </citation>
    <scope>NUCLEOTIDE SEQUENCE</scope>
</reference>
<accession>A0A8S1KF15</accession>
<evidence type="ECO:0000313" key="1">
    <source>
        <dbReference type="EMBL" id="CAD8053257.1"/>
    </source>
</evidence>
<dbReference type="EMBL" id="CAJJDM010000017">
    <property type="protein sequence ID" value="CAD8053257.1"/>
    <property type="molecule type" value="Genomic_DNA"/>
</dbReference>